<dbReference type="Proteomes" id="UP000265566">
    <property type="component" value="Chromosome 4"/>
</dbReference>
<protein>
    <recommendedName>
        <fullName evidence="3">Transmembrane protein</fullName>
    </recommendedName>
</protein>
<name>A0A396I589_MEDTR</name>
<sequence>MLPRRELLLLHLSRGRGVVSIGISDVFVILGVSWFASIFQVLLTYSTQ</sequence>
<evidence type="ECO:0008006" key="3">
    <source>
        <dbReference type="Google" id="ProtNLM"/>
    </source>
</evidence>
<reference evidence="2" key="1">
    <citation type="journal article" date="2018" name="Nat. Plants">
        <title>Whole-genome landscape of Medicago truncatula symbiotic genes.</title>
        <authorList>
            <person name="Pecrix Y."/>
            <person name="Gamas P."/>
            <person name="Carrere S."/>
        </authorList>
    </citation>
    <scope>NUCLEOTIDE SEQUENCE</scope>
    <source>
        <tissue evidence="2">Leaves</tissue>
    </source>
</reference>
<dbReference type="AlphaFoldDB" id="A0A396I589"/>
<gene>
    <name evidence="2" type="ORF">MtrunA17_Chr4g0029751</name>
</gene>
<evidence type="ECO:0000256" key="1">
    <source>
        <dbReference type="SAM" id="Phobius"/>
    </source>
</evidence>
<keyword evidence="1" id="KW-1133">Transmembrane helix</keyword>
<proteinExistence type="predicted"/>
<organism evidence="2">
    <name type="scientific">Medicago truncatula</name>
    <name type="common">Barrel medic</name>
    <name type="synonym">Medicago tribuloides</name>
    <dbReference type="NCBI Taxonomy" id="3880"/>
    <lineage>
        <taxon>Eukaryota</taxon>
        <taxon>Viridiplantae</taxon>
        <taxon>Streptophyta</taxon>
        <taxon>Embryophyta</taxon>
        <taxon>Tracheophyta</taxon>
        <taxon>Spermatophyta</taxon>
        <taxon>Magnoliopsida</taxon>
        <taxon>eudicotyledons</taxon>
        <taxon>Gunneridae</taxon>
        <taxon>Pentapetalae</taxon>
        <taxon>rosids</taxon>
        <taxon>fabids</taxon>
        <taxon>Fabales</taxon>
        <taxon>Fabaceae</taxon>
        <taxon>Papilionoideae</taxon>
        <taxon>50 kb inversion clade</taxon>
        <taxon>NPAAA clade</taxon>
        <taxon>Hologalegina</taxon>
        <taxon>IRL clade</taxon>
        <taxon>Trifolieae</taxon>
        <taxon>Medicago</taxon>
    </lineage>
</organism>
<feature type="transmembrane region" description="Helical" evidence="1">
    <location>
        <begin position="21"/>
        <end position="43"/>
    </location>
</feature>
<dbReference type="EMBL" id="PSQE01000004">
    <property type="protein sequence ID" value="RHN60796.1"/>
    <property type="molecule type" value="Genomic_DNA"/>
</dbReference>
<comment type="caution">
    <text evidence="2">The sequence shown here is derived from an EMBL/GenBank/DDBJ whole genome shotgun (WGS) entry which is preliminary data.</text>
</comment>
<evidence type="ECO:0000313" key="2">
    <source>
        <dbReference type="EMBL" id="RHN60796.1"/>
    </source>
</evidence>
<keyword evidence="1" id="KW-0812">Transmembrane</keyword>
<dbReference type="Gramene" id="rna23176">
    <property type="protein sequence ID" value="RHN60796.1"/>
    <property type="gene ID" value="gene23176"/>
</dbReference>
<accession>A0A396I589</accession>
<keyword evidence="1" id="KW-0472">Membrane</keyword>